<feature type="compositionally biased region" description="Low complexity" evidence="1">
    <location>
        <begin position="23"/>
        <end position="44"/>
    </location>
</feature>
<protein>
    <submittedName>
        <fullName evidence="2">Uncharacterized protein</fullName>
    </submittedName>
</protein>
<dbReference type="EMBL" id="CP144098">
    <property type="protein sequence ID" value="WWC85331.1"/>
    <property type="molecule type" value="Genomic_DNA"/>
</dbReference>
<evidence type="ECO:0000313" key="2">
    <source>
        <dbReference type="EMBL" id="WWC85331.1"/>
    </source>
</evidence>
<evidence type="ECO:0000256" key="1">
    <source>
        <dbReference type="SAM" id="MobiDB-lite"/>
    </source>
</evidence>
<sequence>MSSLPQSPFIRPMTPPRDYRPYISPSPTPSVSSTISSSSRSRSSFNNRYSPYPRVKTEQSDTEEEEEEEKEVLRDINDVDLDELRVNQRNLQKQKARSTSPYEGLQSAKPKFAVSDYRSKRPLTHRRAHSMSTISYGYFIFPSDSSLSSSSSTPTSSRTVTPQSTSPCLSHRPINHARTQSVSAASQLHPRYYIRPQIPSPPSNRTSPVIPQQTRYRAMPTPIQSQRQTPAASVTEPMPSSGSGNSRRLILVNPAVAHHLKHGGMVNIRSVDGQKSFKVCLPPKMGRIGGVDMIRSVATSTF</sequence>
<dbReference type="RefSeq" id="XP_066072094.1">
    <property type="nucleotide sequence ID" value="XM_066215997.1"/>
</dbReference>
<feature type="compositionally biased region" description="Low complexity" evidence="1">
    <location>
        <begin position="145"/>
        <end position="167"/>
    </location>
</feature>
<organism evidence="2 3">
    <name type="scientific">Kwoniella dendrophila CBS 6074</name>
    <dbReference type="NCBI Taxonomy" id="1295534"/>
    <lineage>
        <taxon>Eukaryota</taxon>
        <taxon>Fungi</taxon>
        <taxon>Dikarya</taxon>
        <taxon>Basidiomycota</taxon>
        <taxon>Agaricomycotina</taxon>
        <taxon>Tremellomycetes</taxon>
        <taxon>Tremellales</taxon>
        <taxon>Cryptococcaceae</taxon>
        <taxon>Kwoniella</taxon>
    </lineage>
</organism>
<reference evidence="2 3" key="1">
    <citation type="submission" date="2024-01" db="EMBL/GenBank/DDBJ databases">
        <title>Comparative genomics of Cryptococcus and Kwoniella reveals pathogenesis evolution and contrasting modes of karyotype evolution via chromosome fusion or intercentromeric recombination.</title>
        <authorList>
            <person name="Coelho M.A."/>
            <person name="David-Palma M."/>
            <person name="Shea T."/>
            <person name="Bowers K."/>
            <person name="McGinley-Smith S."/>
            <person name="Mohammad A.W."/>
            <person name="Gnirke A."/>
            <person name="Yurkov A.M."/>
            <person name="Nowrousian M."/>
            <person name="Sun S."/>
            <person name="Cuomo C.A."/>
            <person name="Heitman J."/>
        </authorList>
    </citation>
    <scope>NUCLEOTIDE SEQUENCE [LARGE SCALE GENOMIC DNA]</scope>
    <source>
        <strain evidence="2 3">CBS 6074</strain>
    </source>
</reference>
<feature type="compositionally biased region" description="Acidic residues" evidence="1">
    <location>
        <begin position="60"/>
        <end position="70"/>
    </location>
</feature>
<feature type="region of interest" description="Disordered" evidence="1">
    <location>
        <begin position="1"/>
        <end position="76"/>
    </location>
</feature>
<name>A0AAX4JIN9_9TREE</name>
<keyword evidence="3" id="KW-1185">Reference proteome</keyword>
<dbReference type="Proteomes" id="UP001355207">
    <property type="component" value="Chromosome 1"/>
</dbReference>
<accession>A0AAX4JIN9</accession>
<feature type="region of interest" description="Disordered" evidence="1">
    <location>
        <begin position="88"/>
        <end position="107"/>
    </location>
</feature>
<dbReference type="AlphaFoldDB" id="A0AAX4JIN9"/>
<evidence type="ECO:0000313" key="3">
    <source>
        <dbReference type="Proteomes" id="UP001355207"/>
    </source>
</evidence>
<feature type="region of interest" description="Disordered" evidence="1">
    <location>
        <begin position="222"/>
        <end position="245"/>
    </location>
</feature>
<gene>
    <name evidence="2" type="ORF">L201_000194</name>
</gene>
<dbReference type="GeneID" id="91090866"/>
<feature type="region of interest" description="Disordered" evidence="1">
    <location>
        <begin position="145"/>
        <end position="172"/>
    </location>
</feature>
<feature type="compositionally biased region" description="Polar residues" evidence="1">
    <location>
        <begin position="88"/>
        <end position="101"/>
    </location>
</feature>
<proteinExistence type="predicted"/>